<protein>
    <submittedName>
        <fullName evidence="1">Uncharacterized protein</fullName>
    </submittedName>
</protein>
<reference evidence="1" key="1">
    <citation type="submission" date="2014-11" db="EMBL/GenBank/DDBJ databases">
        <authorList>
            <person name="Amaro Gonzalez C."/>
        </authorList>
    </citation>
    <scope>NUCLEOTIDE SEQUENCE</scope>
</reference>
<sequence>MSRGLTGVSYVSPKNGSKKGLYRQNQIALPCSVAILGPPRPSICHQEGRDL</sequence>
<evidence type="ECO:0000313" key="1">
    <source>
        <dbReference type="EMBL" id="JAH14215.1"/>
    </source>
</evidence>
<dbReference type="EMBL" id="GBXM01094362">
    <property type="protein sequence ID" value="JAH14215.1"/>
    <property type="molecule type" value="Transcribed_RNA"/>
</dbReference>
<accession>A0A0E9QD06</accession>
<name>A0A0E9QD06_ANGAN</name>
<proteinExistence type="predicted"/>
<reference evidence="1" key="2">
    <citation type="journal article" date="2015" name="Fish Shellfish Immunol.">
        <title>Early steps in the European eel (Anguilla anguilla)-Vibrio vulnificus interaction in the gills: Role of the RtxA13 toxin.</title>
        <authorList>
            <person name="Callol A."/>
            <person name="Pajuelo D."/>
            <person name="Ebbesson L."/>
            <person name="Teles M."/>
            <person name="MacKenzie S."/>
            <person name="Amaro C."/>
        </authorList>
    </citation>
    <scope>NUCLEOTIDE SEQUENCE</scope>
</reference>
<organism evidence="1">
    <name type="scientific">Anguilla anguilla</name>
    <name type="common">European freshwater eel</name>
    <name type="synonym">Muraena anguilla</name>
    <dbReference type="NCBI Taxonomy" id="7936"/>
    <lineage>
        <taxon>Eukaryota</taxon>
        <taxon>Metazoa</taxon>
        <taxon>Chordata</taxon>
        <taxon>Craniata</taxon>
        <taxon>Vertebrata</taxon>
        <taxon>Euteleostomi</taxon>
        <taxon>Actinopterygii</taxon>
        <taxon>Neopterygii</taxon>
        <taxon>Teleostei</taxon>
        <taxon>Anguilliformes</taxon>
        <taxon>Anguillidae</taxon>
        <taxon>Anguilla</taxon>
    </lineage>
</organism>
<dbReference type="AlphaFoldDB" id="A0A0E9QD06"/>